<dbReference type="STRING" id="195883.A0A482WFY9"/>
<dbReference type="InterPro" id="IPR049431">
    <property type="entry name" value="UVSSA_C"/>
</dbReference>
<feature type="domain" description="UV-stimulated scaffold protein A C-terminal" evidence="11">
    <location>
        <begin position="408"/>
        <end position="515"/>
    </location>
</feature>
<name>A0A482WFY9_LAOST</name>
<dbReference type="PANTHER" id="PTHR28670:SF1">
    <property type="entry name" value="UV-STIMULATED SCAFFOLD PROTEIN A"/>
    <property type="match status" value="1"/>
</dbReference>
<proteinExistence type="inferred from homology"/>
<evidence type="ECO:0000259" key="11">
    <source>
        <dbReference type="Pfam" id="PF09740"/>
    </source>
</evidence>
<evidence type="ECO:0000256" key="9">
    <source>
        <dbReference type="ARBA" id="ARBA00023204"/>
    </source>
</evidence>
<dbReference type="AlphaFoldDB" id="A0A482WFY9"/>
<comment type="caution">
    <text evidence="12">The sequence shown here is derived from an EMBL/GenBank/DDBJ whole genome shotgun (WGS) entry which is preliminary data.</text>
</comment>
<evidence type="ECO:0000313" key="12">
    <source>
        <dbReference type="EMBL" id="RZF32126.1"/>
    </source>
</evidence>
<keyword evidence="8" id="KW-0175">Coiled coil</keyword>
<evidence type="ECO:0000256" key="3">
    <source>
        <dbReference type="ARBA" id="ARBA00022454"/>
    </source>
</evidence>
<evidence type="ECO:0000256" key="4">
    <source>
        <dbReference type="ARBA" id="ARBA00022723"/>
    </source>
</evidence>
<dbReference type="GO" id="GO:0008270">
    <property type="term" value="F:zinc ion binding"/>
    <property type="evidence" value="ECO:0007669"/>
    <property type="project" value="UniProtKB-KW"/>
</dbReference>
<dbReference type="SMR" id="A0A482WFY9"/>
<dbReference type="GO" id="GO:0006283">
    <property type="term" value="P:transcription-coupled nucleotide-excision repair"/>
    <property type="evidence" value="ECO:0007669"/>
    <property type="project" value="TreeGrafter"/>
</dbReference>
<feature type="region of interest" description="Disordered" evidence="10">
    <location>
        <begin position="297"/>
        <end position="322"/>
    </location>
</feature>
<dbReference type="InterPro" id="IPR018610">
    <property type="entry name" value="UVSSA"/>
</dbReference>
<feature type="region of interest" description="Disordered" evidence="10">
    <location>
        <begin position="157"/>
        <end position="189"/>
    </location>
</feature>
<evidence type="ECO:0000256" key="1">
    <source>
        <dbReference type="ARBA" id="ARBA00004286"/>
    </source>
</evidence>
<protein>
    <recommendedName>
        <fullName evidence="11">UV-stimulated scaffold protein A C-terminal domain-containing protein</fullName>
    </recommendedName>
</protein>
<evidence type="ECO:0000256" key="7">
    <source>
        <dbReference type="ARBA" id="ARBA00022833"/>
    </source>
</evidence>
<keyword evidence="13" id="KW-1185">Reference proteome</keyword>
<gene>
    <name evidence="12" type="ORF">LSTR_LSTR003989</name>
</gene>
<keyword evidence="9" id="KW-0234">DNA repair</keyword>
<dbReference type="EMBL" id="QKKF02037473">
    <property type="protein sequence ID" value="RZF32126.1"/>
    <property type="molecule type" value="Genomic_DNA"/>
</dbReference>
<dbReference type="OrthoDB" id="5594015at2759"/>
<dbReference type="Pfam" id="PF20867">
    <property type="entry name" value="UVSSA_N"/>
    <property type="match status" value="1"/>
</dbReference>
<evidence type="ECO:0000256" key="10">
    <source>
        <dbReference type="SAM" id="MobiDB-lite"/>
    </source>
</evidence>
<reference evidence="12 13" key="1">
    <citation type="journal article" date="2017" name="Gigascience">
        <title>Genome sequence of the small brown planthopper, Laodelphax striatellus.</title>
        <authorList>
            <person name="Zhu J."/>
            <person name="Jiang F."/>
            <person name="Wang X."/>
            <person name="Yang P."/>
            <person name="Bao Y."/>
            <person name="Zhao W."/>
            <person name="Wang W."/>
            <person name="Lu H."/>
            <person name="Wang Q."/>
            <person name="Cui N."/>
            <person name="Li J."/>
            <person name="Chen X."/>
            <person name="Luo L."/>
            <person name="Yu J."/>
            <person name="Kang L."/>
            <person name="Cui F."/>
        </authorList>
    </citation>
    <scope>NUCLEOTIDE SEQUENCE [LARGE SCALE GENOMIC DNA]</scope>
    <source>
        <strain evidence="12">Lst14</strain>
    </source>
</reference>
<keyword evidence="7" id="KW-0862">Zinc</keyword>
<dbReference type="InterPro" id="IPR049408">
    <property type="entry name" value="UVSSA_N_a-solenoid_rpt"/>
</dbReference>
<keyword evidence="6" id="KW-0863">Zinc-finger</keyword>
<evidence type="ECO:0000256" key="6">
    <source>
        <dbReference type="ARBA" id="ARBA00022771"/>
    </source>
</evidence>
<evidence type="ECO:0000256" key="5">
    <source>
        <dbReference type="ARBA" id="ARBA00022763"/>
    </source>
</evidence>
<accession>A0A482WFY9</accession>
<dbReference type="PANTHER" id="PTHR28670">
    <property type="entry name" value="UV-STIMULATED SCAFFOLD PROTEIN A"/>
    <property type="match status" value="1"/>
</dbReference>
<keyword evidence="3" id="KW-0158">Chromosome</keyword>
<dbReference type="GO" id="GO:0000993">
    <property type="term" value="F:RNA polymerase II complex binding"/>
    <property type="evidence" value="ECO:0007669"/>
    <property type="project" value="TreeGrafter"/>
</dbReference>
<evidence type="ECO:0000313" key="13">
    <source>
        <dbReference type="Proteomes" id="UP000291343"/>
    </source>
</evidence>
<organism evidence="12 13">
    <name type="scientific">Laodelphax striatellus</name>
    <name type="common">Small brown planthopper</name>
    <name type="synonym">Delphax striatella</name>
    <dbReference type="NCBI Taxonomy" id="195883"/>
    <lineage>
        <taxon>Eukaryota</taxon>
        <taxon>Metazoa</taxon>
        <taxon>Ecdysozoa</taxon>
        <taxon>Arthropoda</taxon>
        <taxon>Hexapoda</taxon>
        <taxon>Insecta</taxon>
        <taxon>Pterygota</taxon>
        <taxon>Neoptera</taxon>
        <taxon>Paraneoptera</taxon>
        <taxon>Hemiptera</taxon>
        <taxon>Auchenorrhyncha</taxon>
        <taxon>Fulgoroidea</taxon>
        <taxon>Delphacidae</taxon>
        <taxon>Criomorphinae</taxon>
        <taxon>Laodelphax</taxon>
    </lineage>
</organism>
<dbReference type="GO" id="GO:0009411">
    <property type="term" value="P:response to UV"/>
    <property type="evidence" value="ECO:0007669"/>
    <property type="project" value="InterPro"/>
</dbReference>
<dbReference type="Pfam" id="PF09740">
    <property type="entry name" value="DUF2043"/>
    <property type="match status" value="1"/>
</dbReference>
<keyword evidence="4" id="KW-0479">Metal-binding</keyword>
<comment type="similarity">
    <text evidence="2">Belongs to the UVSSA family.</text>
</comment>
<sequence>MLVYCFPRRSLIFRELVVHNLQNILELTTEVESKKPLPLPKKAAEQLEKLALKTVHEWYKEFGSKYKTFECAIKFLQHKRQVDFKSLQVLSAEEREKRAENERRIKAINEQRYNRVNNEFNDLLPEIISIVKSFENGLALLLPRPEEFYISDQAENESDNTGDFIASEKSNDTAGMSCSSSDEEPEEDFNPTMREIGALTNKHTVEVDIVPNSIIETSENTAILENVRDANKMITNNYLPKIKAWLQIVSKIEGSTAFLKKLVDYKSHLEKAIERYKRLNILQATDDDCVSTDSELEEVVEDDEQTTQKKKKSGKTVSPVKNNETVGNWSIISKEEKSEDPTTVQAVLASHQKKNELNSQQLGNQPKTIKIETITKDRSSTSVCDEAIPSTSKETNQEINERKRKLLEKAPKLPFDIDLYHWEDTELKAPTILPVALDGHRFWSSVSDDNLELTVPEGSSMLRTRVIEYVGEFEPISRSCRYPLPSGKLCPRQDRYKCPFHGPIVPRDELGKCINADDEHRLKIKEEKQNSEKPPDWQDPALLQAIKMETGVDLKMPDKKGKQKKKKYPGLTDIKKSLDTTTNRLNKKIFDKASMRRVASRMDSIDRRRYRDKFGDQFNYMYE</sequence>
<comment type="subcellular location">
    <subcellularLocation>
        <location evidence="1">Chromosome</location>
    </subcellularLocation>
</comment>
<dbReference type="GO" id="GO:0005694">
    <property type="term" value="C:chromosome"/>
    <property type="evidence" value="ECO:0007669"/>
    <property type="project" value="UniProtKB-SubCell"/>
</dbReference>
<evidence type="ECO:0000256" key="8">
    <source>
        <dbReference type="ARBA" id="ARBA00023054"/>
    </source>
</evidence>
<dbReference type="Proteomes" id="UP000291343">
    <property type="component" value="Unassembled WGS sequence"/>
</dbReference>
<keyword evidence="5" id="KW-0227">DNA damage</keyword>
<evidence type="ECO:0000256" key="2">
    <source>
        <dbReference type="ARBA" id="ARBA00009240"/>
    </source>
</evidence>
<dbReference type="InParanoid" id="A0A482WFY9"/>